<dbReference type="OrthoDB" id="30881at2759"/>
<keyword evidence="8" id="KW-1185">Reference proteome</keyword>
<evidence type="ECO:0008006" key="9">
    <source>
        <dbReference type="Google" id="ProtNLM"/>
    </source>
</evidence>
<proteinExistence type="inferred from homology"/>
<organism evidence="7 8">
    <name type="scientific">Reticulomyxa filosa</name>
    <dbReference type="NCBI Taxonomy" id="46433"/>
    <lineage>
        <taxon>Eukaryota</taxon>
        <taxon>Sar</taxon>
        <taxon>Rhizaria</taxon>
        <taxon>Retaria</taxon>
        <taxon>Foraminifera</taxon>
        <taxon>Monothalamids</taxon>
        <taxon>Reticulomyxidae</taxon>
        <taxon>Reticulomyxa</taxon>
    </lineage>
</organism>
<dbReference type="AlphaFoldDB" id="X6P881"/>
<comment type="caution">
    <text evidence="7">The sequence shown here is derived from an EMBL/GenBank/DDBJ whole genome shotgun (WGS) entry which is preliminary data.</text>
</comment>
<feature type="transmembrane region" description="Helical" evidence="6">
    <location>
        <begin position="85"/>
        <end position="103"/>
    </location>
</feature>
<evidence type="ECO:0000256" key="4">
    <source>
        <dbReference type="ARBA" id="ARBA00022989"/>
    </source>
</evidence>
<keyword evidence="4 6" id="KW-1133">Transmembrane helix</keyword>
<dbReference type="EMBL" id="ASPP01002306">
    <property type="protein sequence ID" value="ETO34755.1"/>
    <property type="molecule type" value="Genomic_DNA"/>
</dbReference>
<evidence type="ECO:0000256" key="6">
    <source>
        <dbReference type="SAM" id="Phobius"/>
    </source>
</evidence>
<evidence type="ECO:0000256" key="5">
    <source>
        <dbReference type="ARBA" id="ARBA00023136"/>
    </source>
</evidence>
<feature type="transmembrane region" description="Helical" evidence="6">
    <location>
        <begin position="41"/>
        <end position="64"/>
    </location>
</feature>
<feature type="transmembrane region" description="Helical" evidence="6">
    <location>
        <begin position="235"/>
        <end position="258"/>
    </location>
</feature>
<evidence type="ECO:0000256" key="2">
    <source>
        <dbReference type="ARBA" id="ARBA00009012"/>
    </source>
</evidence>
<feature type="transmembrane region" description="Helical" evidence="6">
    <location>
        <begin position="115"/>
        <end position="134"/>
    </location>
</feature>
<reference evidence="7 8" key="1">
    <citation type="journal article" date="2013" name="Curr. Biol.">
        <title>The Genome of the Foraminiferan Reticulomyxa filosa.</title>
        <authorList>
            <person name="Glockner G."/>
            <person name="Hulsmann N."/>
            <person name="Schleicher M."/>
            <person name="Noegel A.A."/>
            <person name="Eichinger L."/>
            <person name="Gallinger C."/>
            <person name="Pawlowski J."/>
            <person name="Sierra R."/>
            <person name="Euteneuer U."/>
            <person name="Pillet L."/>
            <person name="Moustafa A."/>
            <person name="Platzer M."/>
            <person name="Groth M."/>
            <person name="Szafranski K."/>
            <person name="Schliwa M."/>
        </authorList>
    </citation>
    <scope>NUCLEOTIDE SEQUENCE [LARGE SCALE GENOMIC DNA]</scope>
</reference>
<dbReference type="InterPro" id="IPR002794">
    <property type="entry name" value="DUF92_TMEM19"/>
</dbReference>
<evidence type="ECO:0000256" key="3">
    <source>
        <dbReference type="ARBA" id="ARBA00022692"/>
    </source>
</evidence>
<keyword evidence="3 6" id="KW-0812">Transmembrane</keyword>
<dbReference type="GO" id="GO:0016020">
    <property type="term" value="C:membrane"/>
    <property type="evidence" value="ECO:0007669"/>
    <property type="project" value="UniProtKB-SubCell"/>
</dbReference>
<feature type="transmembrane region" description="Helical" evidence="6">
    <location>
        <begin position="186"/>
        <end position="207"/>
    </location>
</feature>
<keyword evidence="5 6" id="KW-0472">Membrane</keyword>
<comment type="similarity">
    <text evidence="2">Belongs to the TMEM19 family.</text>
</comment>
<accession>X6P881</accession>
<gene>
    <name evidence="7" type="ORF">RFI_02332</name>
</gene>
<dbReference type="PANTHER" id="PTHR13353">
    <property type="entry name" value="TRANSMEMBRANE PROTEIN 19"/>
    <property type="match status" value="1"/>
</dbReference>
<evidence type="ECO:0000256" key="1">
    <source>
        <dbReference type="ARBA" id="ARBA00004141"/>
    </source>
</evidence>
<dbReference type="PANTHER" id="PTHR13353:SF5">
    <property type="entry name" value="TRANSMEMBRANE PROTEIN 19"/>
    <property type="match status" value="1"/>
</dbReference>
<evidence type="ECO:0000313" key="8">
    <source>
        <dbReference type="Proteomes" id="UP000023152"/>
    </source>
</evidence>
<dbReference type="Pfam" id="PF01940">
    <property type="entry name" value="DUF92"/>
    <property type="match status" value="2"/>
</dbReference>
<evidence type="ECO:0000313" key="7">
    <source>
        <dbReference type="EMBL" id="ETO34755.1"/>
    </source>
</evidence>
<protein>
    <recommendedName>
        <fullName evidence="9">Transmembrane protein 19</fullName>
    </recommendedName>
</protein>
<name>X6P881_RETFI</name>
<comment type="subcellular location">
    <subcellularLocation>
        <location evidence="1">Membrane</location>
        <topology evidence="1">Multi-pass membrane protein</topology>
    </subcellularLocation>
</comment>
<dbReference type="Proteomes" id="UP000023152">
    <property type="component" value="Unassembled WGS sequence"/>
</dbReference>
<sequence length="293" mass="32065">MSVGSAEELWRILLALGTASCVVLKQQKKEKFAYIKTYTFVYLNIFPTHKIRLVGIILLSFFVSSSQLTKIKNKGVHEARNWKQVLCNSLPATIYAVFYYQIVGTQYALPFLRSHGGSTFYLGAFVSFFAAACAKRCKAHNNCPLSLLLLTTGDTWSSEIGGMAKSQPRLIIQPTRIVPAGTNGGVTLAGLAAATAAGLFIGCTFWLSTVSPADEWLLQNAGNYKWDISNYPSLYIIPILAFCGLIGSLIDSVLGALFQFSGWDFNASAVVNVMLIQKGKVSFRTQKKAKECV</sequence>